<comment type="caution">
    <text evidence="2">The sequence shown here is derived from an EMBL/GenBank/DDBJ whole genome shotgun (WGS) entry which is preliminary data.</text>
</comment>
<feature type="non-terminal residue" evidence="2">
    <location>
        <position position="62"/>
    </location>
</feature>
<dbReference type="EMBL" id="WIND01000010">
    <property type="protein sequence ID" value="MSU90612.1"/>
    <property type="molecule type" value="Genomic_DNA"/>
</dbReference>
<dbReference type="Pfam" id="PF00300">
    <property type="entry name" value="His_Phos_1"/>
    <property type="match status" value="1"/>
</dbReference>
<reference evidence="2 3" key="1">
    <citation type="submission" date="2019-10" db="EMBL/GenBank/DDBJ databases">
        <title>Cognatihalovulum marinum gen. nov. sp. nov., a new member of the family Rhodobacteraceae isolated from deep seawater of the Northwest Indian Ocean.</title>
        <authorList>
            <person name="Ruan C."/>
            <person name="Wang J."/>
            <person name="Zheng X."/>
            <person name="Song L."/>
            <person name="Zhu Y."/>
            <person name="Huang Y."/>
            <person name="Lu Z."/>
            <person name="Du W."/>
            <person name="Huang L."/>
            <person name="Dai X."/>
        </authorList>
    </citation>
    <scope>NUCLEOTIDE SEQUENCE [LARGE SCALE GENOMIC DNA]</scope>
    <source>
        <strain evidence="2 3">2CG4</strain>
    </source>
</reference>
<keyword evidence="3" id="KW-1185">Reference proteome</keyword>
<dbReference type="SUPFAM" id="SSF53254">
    <property type="entry name" value="Phosphoglycerate mutase-like"/>
    <property type="match status" value="1"/>
</dbReference>
<evidence type="ECO:0000313" key="2">
    <source>
        <dbReference type="EMBL" id="MSU90612.1"/>
    </source>
</evidence>
<proteinExistence type="predicted"/>
<protein>
    <submittedName>
        <fullName evidence="2">Histidine phosphatase family protein</fullName>
    </submittedName>
</protein>
<feature type="binding site" evidence="1">
    <location>
        <begin position="7"/>
        <end position="14"/>
    </location>
    <ligand>
        <name>substrate</name>
    </ligand>
</feature>
<organism evidence="2 3">
    <name type="scientific">Halovulum marinum</name>
    <dbReference type="NCBI Taxonomy" id="2662447"/>
    <lineage>
        <taxon>Bacteria</taxon>
        <taxon>Pseudomonadati</taxon>
        <taxon>Pseudomonadota</taxon>
        <taxon>Alphaproteobacteria</taxon>
        <taxon>Rhodobacterales</taxon>
        <taxon>Paracoccaceae</taxon>
        <taxon>Halovulum</taxon>
    </lineage>
</organism>
<evidence type="ECO:0000256" key="1">
    <source>
        <dbReference type="PIRSR" id="PIRSR613078-2"/>
    </source>
</evidence>
<dbReference type="InterPro" id="IPR029033">
    <property type="entry name" value="His_PPase_superfam"/>
</dbReference>
<accession>A0A6L5Z3M5</accession>
<dbReference type="SMART" id="SM00855">
    <property type="entry name" value="PGAM"/>
    <property type="match status" value="1"/>
</dbReference>
<dbReference type="Gene3D" id="3.40.50.1240">
    <property type="entry name" value="Phosphoglycerate mutase-like"/>
    <property type="match status" value="1"/>
</dbReference>
<dbReference type="Proteomes" id="UP000474957">
    <property type="component" value="Unassembled WGS sequence"/>
</dbReference>
<evidence type="ECO:0000313" key="3">
    <source>
        <dbReference type="Proteomes" id="UP000474957"/>
    </source>
</evidence>
<dbReference type="InterPro" id="IPR013078">
    <property type="entry name" value="His_Pase_superF_clade-1"/>
</dbReference>
<dbReference type="RefSeq" id="WP_233417001.1">
    <property type="nucleotide sequence ID" value="NZ_WIND01000010.1"/>
</dbReference>
<dbReference type="AlphaFoldDB" id="A0A6L5Z3M5"/>
<dbReference type="CDD" id="cd07067">
    <property type="entry name" value="HP_PGM_like"/>
    <property type="match status" value="1"/>
</dbReference>
<name>A0A6L5Z3M5_9RHOB</name>
<sequence>MTIILLRHGRTAWNRAGIVIGQRDVPLDAGGRHEAQECAFRRIRSAVPTTSGQSFRGIRSPE</sequence>
<gene>
    <name evidence="2" type="ORF">GE300_13480</name>
</gene>